<dbReference type="Gene3D" id="2.40.30.10">
    <property type="entry name" value="Translation factors"/>
    <property type="match status" value="1"/>
</dbReference>
<dbReference type="SUPFAM" id="SSF54980">
    <property type="entry name" value="EF-G C-terminal domain-like"/>
    <property type="match status" value="2"/>
</dbReference>
<dbReference type="SUPFAM" id="SSF52540">
    <property type="entry name" value="P-loop containing nucleoside triphosphate hydrolases"/>
    <property type="match status" value="1"/>
</dbReference>
<dbReference type="FunFam" id="3.30.230.10:FF:000003">
    <property type="entry name" value="Elongation factor G"/>
    <property type="match status" value="1"/>
</dbReference>
<keyword evidence="2" id="KW-0547">Nucleotide-binding</keyword>
<dbReference type="PRINTS" id="PR00315">
    <property type="entry name" value="ELONGATNFCT"/>
</dbReference>
<evidence type="ECO:0000313" key="7">
    <source>
        <dbReference type="EMBL" id="SUZ56343.1"/>
    </source>
</evidence>
<dbReference type="InterPro" id="IPR009000">
    <property type="entry name" value="Transl_B-barrel_sf"/>
</dbReference>
<dbReference type="InterPro" id="IPR000795">
    <property type="entry name" value="T_Tr_GTP-bd_dom"/>
</dbReference>
<dbReference type="InterPro" id="IPR035649">
    <property type="entry name" value="EFG_V"/>
</dbReference>
<evidence type="ECO:0000259" key="6">
    <source>
        <dbReference type="PROSITE" id="PS51722"/>
    </source>
</evidence>
<dbReference type="Gene3D" id="3.30.70.870">
    <property type="entry name" value="Elongation Factor G (Translational Gtpase), domain 3"/>
    <property type="match status" value="1"/>
</dbReference>
<keyword evidence="3" id="KW-0251">Elongation factor</keyword>
<evidence type="ECO:0000256" key="1">
    <source>
        <dbReference type="ARBA" id="ARBA00005870"/>
    </source>
</evidence>
<accession>A0A381NS96</accession>
<dbReference type="FunFam" id="3.40.50.300:FF:000029">
    <property type="entry name" value="Elongation factor G"/>
    <property type="match status" value="1"/>
</dbReference>
<dbReference type="InterPro" id="IPR047872">
    <property type="entry name" value="EFG_IV"/>
</dbReference>
<comment type="similarity">
    <text evidence="1">Belongs to the TRAFAC class translation factor GTPase superfamily. Classic translation factor GTPase family. EF-G/EF-2 subfamily.</text>
</comment>
<dbReference type="InterPro" id="IPR041095">
    <property type="entry name" value="EFG_II"/>
</dbReference>
<dbReference type="Gene3D" id="3.30.70.240">
    <property type="match status" value="1"/>
</dbReference>
<dbReference type="InterPro" id="IPR004540">
    <property type="entry name" value="Transl_elong_EFG/EF2"/>
</dbReference>
<dbReference type="Pfam" id="PF03144">
    <property type="entry name" value="GTP_EFTU_D2"/>
    <property type="match status" value="1"/>
</dbReference>
<dbReference type="CDD" id="cd16262">
    <property type="entry name" value="EFG_III"/>
    <property type="match status" value="1"/>
</dbReference>
<dbReference type="HAMAP" id="MF_00054_B">
    <property type="entry name" value="EF_G_EF_2_B"/>
    <property type="match status" value="1"/>
</dbReference>
<dbReference type="Gene3D" id="3.30.230.10">
    <property type="match status" value="1"/>
</dbReference>
<dbReference type="InterPro" id="IPR004161">
    <property type="entry name" value="EFTu-like_2"/>
</dbReference>
<dbReference type="NCBIfam" id="NF009381">
    <property type="entry name" value="PRK12740.1-5"/>
    <property type="match status" value="1"/>
</dbReference>
<dbReference type="NCBIfam" id="NF009379">
    <property type="entry name" value="PRK12740.1-3"/>
    <property type="match status" value="1"/>
</dbReference>
<dbReference type="PANTHER" id="PTHR43261:SF1">
    <property type="entry name" value="RIBOSOME-RELEASING FACTOR 2, MITOCHONDRIAL"/>
    <property type="match status" value="1"/>
</dbReference>
<proteinExistence type="inferred from homology"/>
<dbReference type="InterPro" id="IPR005517">
    <property type="entry name" value="Transl_elong_EFG/EF2_IV"/>
</dbReference>
<dbReference type="Gene3D" id="3.40.50.300">
    <property type="entry name" value="P-loop containing nucleotide triphosphate hydrolases"/>
    <property type="match status" value="1"/>
</dbReference>
<protein>
    <recommendedName>
        <fullName evidence="6">Tr-type G domain-containing protein</fullName>
    </recommendedName>
</protein>
<dbReference type="PROSITE" id="PS51722">
    <property type="entry name" value="G_TR_2"/>
    <property type="match status" value="1"/>
</dbReference>
<keyword evidence="4" id="KW-0648">Protein biosynthesis</keyword>
<keyword evidence="5" id="KW-0342">GTP-binding</keyword>
<dbReference type="AlphaFoldDB" id="A0A381NS96"/>
<dbReference type="SMART" id="SM00838">
    <property type="entry name" value="EFG_C"/>
    <property type="match status" value="1"/>
</dbReference>
<dbReference type="InterPro" id="IPR035647">
    <property type="entry name" value="EFG_III/V"/>
</dbReference>
<dbReference type="InterPro" id="IPR014721">
    <property type="entry name" value="Ribsml_uS5_D2-typ_fold_subgr"/>
</dbReference>
<dbReference type="CDD" id="cd04088">
    <property type="entry name" value="EFG_mtEFG_II"/>
    <property type="match status" value="1"/>
</dbReference>
<organism evidence="7">
    <name type="scientific">marine metagenome</name>
    <dbReference type="NCBI Taxonomy" id="408172"/>
    <lineage>
        <taxon>unclassified sequences</taxon>
        <taxon>metagenomes</taxon>
        <taxon>ecological metagenomes</taxon>
    </lineage>
</organism>
<dbReference type="InterPro" id="IPR000640">
    <property type="entry name" value="EFG_V-like"/>
</dbReference>
<evidence type="ECO:0000256" key="3">
    <source>
        <dbReference type="ARBA" id="ARBA00022768"/>
    </source>
</evidence>
<gene>
    <name evidence="7" type="ORF">METZ01_LOCUS9197</name>
</gene>
<dbReference type="Pfam" id="PF14492">
    <property type="entry name" value="EFG_III"/>
    <property type="match status" value="1"/>
</dbReference>
<name>A0A381NS96_9ZZZZ</name>
<dbReference type="InterPro" id="IPR020568">
    <property type="entry name" value="Ribosomal_Su5_D2-typ_SF"/>
</dbReference>
<dbReference type="InterPro" id="IPR027417">
    <property type="entry name" value="P-loop_NTPase"/>
</dbReference>
<evidence type="ECO:0000256" key="2">
    <source>
        <dbReference type="ARBA" id="ARBA00022741"/>
    </source>
</evidence>
<dbReference type="SMART" id="SM00889">
    <property type="entry name" value="EFG_IV"/>
    <property type="match status" value="1"/>
</dbReference>
<dbReference type="GO" id="GO:0032790">
    <property type="term" value="P:ribosome disassembly"/>
    <property type="evidence" value="ECO:0007669"/>
    <property type="project" value="TreeGrafter"/>
</dbReference>
<dbReference type="NCBIfam" id="TIGR00484">
    <property type="entry name" value="EF-G"/>
    <property type="match status" value="1"/>
</dbReference>
<dbReference type="Pfam" id="PF00009">
    <property type="entry name" value="GTP_EFTU"/>
    <property type="match status" value="1"/>
</dbReference>
<dbReference type="Pfam" id="PF00679">
    <property type="entry name" value="EFG_C"/>
    <property type="match status" value="1"/>
</dbReference>
<reference evidence="7" key="1">
    <citation type="submission" date="2018-05" db="EMBL/GenBank/DDBJ databases">
        <authorList>
            <person name="Lanie J.A."/>
            <person name="Ng W.-L."/>
            <person name="Kazmierczak K.M."/>
            <person name="Andrzejewski T.M."/>
            <person name="Davidsen T.M."/>
            <person name="Wayne K.J."/>
            <person name="Tettelin H."/>
            <person name="Glass J.I."/>
            <person name="Rusch D."/>
            <person name="Podicherti R."/>
            <person name="Tsui H.-C.T."/>
            <person name="Winkler M.E."/>
        </authorList>
    </citation>
    <scope>NUCLEOTIDE SEQUENCE</scope>
</reference>
<dbReference type="CDD" id="cd01886">
    <property type="entry name" value="EF-G"/>
    <property type="match status" value="1"/>
</dbReference>
<dbReference type="GO" id="GO:0003746">
    <property type="term" value="F:translation elongation factor activity"/>
    <property type="evidence" value="ECO:0007669"/>
    <property type="project" value="UniProtKB-KW"/>
</dbReference>
<dbReference type="GO" id="GO:0005525">
    <property type="term" value="F:GTP binding"/>
    <property type="evidence" value="ECO:0007669"/>
    <property type="project" value="UniProtKB-KW"/>
</dbReference>
<dbReference type="CDD" id="cd01434">
    <property type="entry name" value="EFG_mtEFG1_IV"/>
    <property type="match status" value="1"/>
</dbReference>
<dbReference type="SUPFAM" id="SSF50447">
    <property type="entry name" value="Translation proteins"/>
    <property type="match status" value="1"/>
</dbReference>
<feature type="domain" description="Tr-type G" evidence="6">
    <location>
        <begin position="7"/>
        <end position="282"/>
    </location>
</feature>
<dbReference type="PROSITE" id="PS00301">
    <property type="entry name" value="G_TR_1"/>
    <property type="match status" value="1"/>
</dbReference>
<dbReference type="Pfam" id="PF03764">
    <property type="entry name" value="EFG_IV"/>
    <property type="match status" value="1"/>
</dbReference>
<evidence type="ECO:0000256" key="4">
    <source>
        <dbReference type="ARBA" id="ARBA00022917"/>
    </source>
</evidence>
<dbReference type="InterPro" id="IPR031157">
    <property type="entry name" value="G_TR_CS"/>
</dbReference>
<dbReference type="NCBIfam" id="TIGR00231">
    <property type="entry name" value="small_GTP"/>
    <property type="match status" value="1"/>
</dbReference>
<dbReference type="CDD" id="cd03713">
    <property type="entry name" value="EFG_mtEFG_C"/>
    <property type="match status" value="1"/>
</dbReference>
<dbReference type="InterPro" id="IPR009022">
    <property type="entry name" value="EFG_III"/>
</dbReference>
<dbReference type="FunFam" id="3.30.70.870:FF:000001">
    <property type="entry name" value="Elongation factor G"/>
    <property type="match status" value="1"/>
</dbReference>
<dbReference type="GO" id="GO:0003924">
    <property type="term" value="F:GTPase activity"/>
    <property type="evidence" value="ECO:0007669"/>
    <property type="project" value="InterPro"/>
</dbReference>
<evidence type="ECO:0000256" key="5">
    <source>
        <dbReference type="ARBA" id="ARBA00023134"/>
    </source>
</evidence>
<dbReference type="FunFam" id="2.40.30.10:FF:000006">
    <property type="entry name" value="Elongation factor G"/>
    <property type="match status" value="1"/>
</dbReference>
<dbReference type="PANTHER" id="PTHR43261">
    <property type="entry name" value="TRANSLATION ELONGATION FACTOR G-RELATED"/>
    <property type="match status" value="1"/>
</dbReference>
<dbReference type="InterPro" id="IPR005225">
    <property type="entry name" value="Small_GTP-bd"/>
</dbReference>
<dbReference type="FunFam" id="3.30.70.240:FF:000001">
    <property type="entry name" value="Elongation factor G"/>
    <property type="match status" value="1"/>
</dbReference>
<dbReference type="SUPFAM" id="SSF54211">
    <property type="entry name" value="Ribosomal protein S5 domain 2-like"/>
    <property type="match status" value="1"/>
</dbReference>
<dbReference type="EMBL" id="UINC01000496">
    <property type="protein sequence ID" value="SUZ56343.1"/>
    <property type="molecule type" value="Genomic_DNA"/>
</dbReference>
<sequence>MKEISLDRVRNIGILAHIDAGKTTTTERILYYTGRVHRMGEVHEGAATMDWMQQEKERGITITSAATTTFWDDHRINIIDTPGHIDFTAEVERSLRVLDGAVVVFCAVGGVEPQSETVWRQADKYKVPRIAFVNKMDRMGADFDHVIGMMKDRLGANPLPLTIPIGAGELFNGLIDLMRMKAIVYNETTFGAHYDFIDIPDDIKDLAEEARHHLVEECATYDEHLLDKYVAEEEITTDEIKNALRKGCLDNAFIPVICGSAFKNKGIQRLLDAVIDFLPSPLDISEVIGHTPEDSDILLSRAPSKDDPFSALAFKIMTDPYVGRLTFFRVYSGELEAGTSVLNTATGKKERIGRLLLMHADKREERKKVSAGEIAAAVGLKKTRTGHTLCDPGAPIVLEEMEFQKPVISVAIEAASKAEQENLSESLTKLSDEDPTFQVSSEQETGQTIISGMGELHLEILVDRLRREFNVSATVGKPQVAYRETITDQAEADGKFIRQSGGRGQYGHVKIKVEPNEPGKGYHFENKIVGGVVPREYITPVSQGIEEALKNGILAGYPMEDVRVELIDGSYHAVDSSEMAFKIAGSMAVKEACQRAKAVLLEPVMKVEVVLPEQYLGDVMGDLTSRRSDIQGTDHRKDAVVIKAVTPLSEMFGYATSLRSMTQGRAVFSMEFDNYRKAPRSVTDTIIEKTGLVAEPA</sequence>